<dbReference type="Gene3D" id="1.10.1200.10">
    <property type="entry name" value="ACP-like"/>
    <property type="match status" value="1"/>
</dbReference>
<dbReference type="Gene3D" id="3.40.50.1820">
    <property type="entry name" value="alpha/beta hydrolase"/>
    <property type="match status" value="1"/>
</dbReference>
<dbReference type="Pfam" id="PF00550">
    <property type="entry name" value="PP-binding"/>
    <property type="match status" value="1"/>
</dbReference>
<reference evidence="2 3" key="1">
    <citation type="journal article" date="2019" name="Mol. Biol. Evol.">
        <title>Blast fungal genomes show frequent chromosomal changes, gene gains and losses, and effector gene turnover.</title>
        <authorList>
            <person name="Gomez Luciano L.B."/>
            <person name="Jason Tsai I."/>
            <person name="Chuma I."/>
            <person name="Tosa Y."/>
            <person name="Chen Y.H."/>
            <person name="Li J.Y."/>
            <person name="Li M.Y."/>
            <person name="Jade Lu M.Y."/>
            <person name="Nakayashiki H."/>
            <person name="Li W.H."/>
        </authorList>
    </citation>
    <scope>NUCLEOTIDE SEQUENCE [LARGE SCALE GENOMIC DNA]</scope>
    <source>
        <strain evidence="2">MZ5-1-6</strain>
    </source>
</reference>
<dbReference type="InterPro" id="IPR036736">
    <property type="entry name" value="ACP-like_sf"/>
</dbReference>
<dbReference type="Proteomes" id="UP000294847">
    <property type="component" value="Chromosome 1"/>
</dbReference>
<sequence>MNLAADTWCSFVIQINFILGHNMRDYTGQVLSIIAREVDEPPEELQNNPELEFADLGIDKLLSRSIITQIHKATGLELPVELFETCPTAGALISFLKNKELAGPGNEAKPNDILLNQPLSIRIHGRPGASTKNIFLLPDGSGSAMSYARVPPLGPGVCLYGLNSPFLLEPDKFPRIEEISPMWVSEIRRLQPKGPYILGGWSAGGYYGFEVAKYMMRNEKEADGQPVVIEKLILIDSPCRLLFEALPMIVVTTLADQGLMGNMKDREAPKWMLDHFNATIARIEEYMPSPLILESASQVLPQIFIIWATDSIYSPGEASAMGLDTSVKVTKFMLEGRTDFGPNGWDQLFPKGTLLAVTTTPGTHFTLMTPPFSISIASRLKDIVLGNTKQDKRLWNHRMC</sequence>
<gene>
    <name evidence="2" type="ORF">PoMZ_09227</name>
</gene>
<dbReference type="SUPFAM" id="SSF47336">
    <property type="entry name" value="ACP-like"/>
    <property type="match status" value="1"/>
</dbReference>
<proteinExistence type="predicted"/>
<dbReference type="InterPro" id="IPR029058">
    <property type="entry name" value="AB_hydrolase_fold"/>
</dbReference>
<dbReference type="Pfam" id="PF00975">
    <property type="entry name" value="Thioesterase"/>
    <property type="match status" value="1"/>
</dbReference>
<evidence type="ECO:0000313" key="2">
    <source>
        <dbReference type="EMBL" id="QBZ53540.1"/>
    </source>
</evidence>
<protein>
    <recommendedName>
        <fullName evidence="1">Carrier domain-containing protein</fullName>
    </recommendedName>
</protein>
<organism evidence="2 3">
    <name type="scientific">Pyricularia oryzae</name>
    <name type="common">Rice blast fungus</name>
    <name type="synonym">Magnaporthe oryzae</name>
    <dbReference type="NCBI Taxonomy" id="318829"/>
    <lineage>
        <taxon>Eukaryota</taxon>
        <taxon>Fungi</taxon>
        <taxon>Dikarya</taxon>
        <taxon>Ascomycota</taxon>
        <taxon>Pezizomycotina</taxon>
        <taxon>Sordariomycetes</taxon>
        <taxon>Sordariomycetidae</taxon>
        <taxon>Magnaporthales</taxon>
        <taxon>Pyriculariaceae</taxon>
        <taxon>Pyricularia</taxon>
    </lineage>
</organism>
<dbReference type="PROSITE" id="PS50075">
    <property type="entry name" value="CARRIER"/>
    <property type="match status" value="1"/>
</dbReference>
<feature type="domain" description="Carrier" evidence="1">
    <location>
        <begin position="24"/>
        <end position="100"/>
    </location>
</feature>
<dbReference type="InterPro" id="IPR001031">
    <property type="entry name" value="Thioesterase"/>
</dbReference>
<name>A0A4P7N156_PYROR</name>
<dbReference type="AlphaFoldDB" id="A0A4P7N156"/>
<dbReference type="SUPFAM" id="SSF53474">
    <property type="entry name" value="alpha/beta-Hydrolases"/>
    <property type="match status" value="1"/>
</dbReference>
<dbReference type="InterPro" id="IPR009081">
    <property type="entry name" value="PP-bd_ACP"/>
</dbReference>
<accession>A0A4P7N156</accession>
<dbReference type="EMBL" id="CP034204">
    <property type="protein sequence ID" value="QBZ53540.1"/>
    <property type="molecule type" value="Genomic_DNA"/>
</dbReference>
<evidence type="ECO:0000259" key="1">
    <source>
        <dbReference type="PROSITE" id="PS50075"/>
    </source>
</evidence>
<evidence type="ECO:0000313" key="3">
    <source>
        <dbReference type="Proteomes" id="UP000294847"/>
    </source>
</evidence>